<dbReference type="InterPro" id="IPR026960">
    <property type="entry name" value="RVT-Znf"/>
</dbReference>
<evidence type="ECO:0000313" key="6">
    <source>
        <dbReference type="Proteomes" id="UP000236291"/>
    </source>
</evidence>
<dbReference type="Gene3D" id="3.60.10.10">
    <property type="entry name" value="Endonuclease/exonuclease/phosphatase"/>
    <property type="match status" value="1"/>
</dbReference>
<dbReference type="PROSITE" id="PS50878">
    <property type="entry name" value="RT_POL"/>
    <property type="match status" value="1"/>
</dbReference>
<dbReference type="GO" id="GO:0008270">
    <property type="term" value="F:zinc ion binding"/>
    <property type="evidence" value="ECO:0007669"/>
    <property type="project" value="UniProtKB-KW"/>
</dbReference>
<dbReference type="InterPro" id="IPR001878">
    <property type="entry name" value="Znf_CCHC"/>
</dbReference>
<accession>A0A2K3PAT1</accession>
<dbReference type="InterPro" id="IPR036691">
    <property type="entry name" value="Endo/exonu/phosph_ase_sf"/>
</dbReference>
<reference evidence="5 6" key="2">
    <citation type="journal article" date="2017" name="Front. Plant Sci.">
        <title>Gene Classification and Mining of Molecular Markers Useful in Red Clover (Trifolium pratense) Breeding.</title>
        <authorList>
            <person name="Istvanek J."/>
            <person name="Dluhosova J."/>
            <person name="Dluhos P."/>
            <person name="Patkova L."/>
            <person name="Nedelnik J."/>
            <person name="Repkova J."/>
        </authorList>
    </citation>
    <scope>NUCLEOTIDE SEQUENCE [LARGE SCALE GENOMIC DNA]</scope>
    <source>
        <strain evidence="6">cv. Tatra</strain>
        <tissue evidence="5">Young leaves</tissue>
    </source>
</reference>
<dbReference type="PANTHER" id="PTHR33116:SF70">
    <property type="entry name" value="NON-LTR RETROELEMENT REVERSE TRANSCRIPTASE-LIKE PROTEIN"/>
    <property type="match status" value="1"/>
</dbReference>
<dbReference type="Pfam" id="PF13966">
    <property type="entry name" value="zf-RVT"/>
    <property type="match status" value="1"/>
</dbReference>
<feature type="compositionally biased region" description="Polar residues" evidence="2">
    <location>
        <begin position="418"/>
        <end position="431"/>
    </location>
</feature>
<dbReference type="Pfam" id="PF00078">
    <property type="entry name" value="RVT_1"/>
    <property type="match status" value="1"/>
</dbReference>
<dbReference type="STRING" id="57577.A0A2K3PAT1"/>
<feature type="domain" description="CCHC-type" evidence="3">
    <location>
        <begin position="262"/>
        <end position="275"/>
    </location>
</feature>
<dbReference type="InterPro" id="IPR025558">
    <property type="entry name" value="DUF4283"/>
</dbReference>
<feature type="region of interest" description="Disordered" evidence="2">
    <location>
        <begin position="385"/>
        <end position="431"/>
    </location>
</feature>
<feature type="non-terminal residue" evidence="5">
    <location>
        <position position="1594"/>
    </location>
</feature>
<dbReference type="Pfam" id="PF14111">
    <property type="entry name" value="DUF4283"/>
    <property type="match status" value="1"/>
</dbReference>
<protein>
    <submittedName>
        <fullName evidence="5">Ribonuclease H</fullName>
    </submittedName>
</protein>
<proteinExistence type="predicted"/>
<dbReference type="EMBL" id="ASHM01005244">
    <property type="protein sequence ID" value="PNY12392.1"/>
    <property type="molecule type" value="Genomic_DNA"/>
</dbReference>
<dbReference type="SUPFAM" id="SSF56672">
    <property type="entry name" value="DNA/RNA polymerases"/>
    <property type="match status" value="1"/>
</dbReference>
<dbReference type="CDD" id="cd01650">
    <property type="entry name" value="RT_nLTR_like"/>
    <property type="match status" value="1"/>
</dbReference>
<dbReference type="PROSITE" id="PS50158">
    <property type="entry name" value="ZF_CCHC"/>
    <property type="match status" value="1"/>
</dbReference>
<feature type="region of interest" description="Disordered" evidence="2">
    <location>
        <begin position="344"/>
        <end position="371"/>
    </location>
</feature>
<keyword evidence="1" id="KW-0863">Zinc-finger</keyword>
<reference evidence="5 6" key="1">
    <citation type="journal article" date="2014" name="Am. J. Bot.">
        <title>Genome assembly and annotation for red clover (Trifolium pratense; Fabaceae).</title>
        <authorList>
            <person name="Istvanek J."/>
            <person name="Jaros M."/>
            <person name="Krenek A."/>
            <person name="Repkova J."/>
        </authorList>
    </citation>
    <scope>NUCLEOTIDE SEQUENCE [LARGE SCALE GENOMIC DNA]</scope>
    <source>
        <strain evidence="6">cv. Tatra</strain>
        <tissue evidence="5">Young leaves</tissue>
    </source>
</reference>
<dbReference type="InterPro" id="IPR043502">
    <property type="entry name" value="DNA/RNA_pol_sf"/>
</dbReference>
<evidence type="ECO:0000256" key="2">
    <source>
        <dbReference type="SAM" id="MobiDB-lite"/>
    </source>
</evidence>
<keyword evidence="1" id="KW-0479">Metal-binding</keyword>
<dbReference type="InterPro" id="IPR000477">
    <property type="entry name" value="RT_dom"/>
</dbReference>
<dbReference type="SUPFAM" id="SSF56219">
    <property type="entry name" value="DNase I-like"/>
    <property type="match status" value="1"/>
</dbReference>
<evidence type="ECO:0000259" key="3">
    <source>
        <dbReference type="PROSITE" id="PS50158"/>
    </source>
</evidence>
<feature type="domain" description="Reverse transcriptase" evidence="4">
    <location>
        <begin position="866"/>
        <end position="1098"/>
    </location>
</feature>
<dbReference type="Proteomes" id="UP000236291">
    <property type="component" value="Unassembled WGS sequence"/>
</dbReference>
<sequence>MSFMFTAAVQPPPTSMAIPPEPPDVGGDGKNLHSANKIKERMSFRDKVLGNQALMEREKVDLIATNKAKIELVQGNRLLPMLHVEKTVMAELSMPWKDALVIKLLGKKLGYNTMKAKLENVWKLTGGFELMDVGYSYYMVKFDGEEDKSKVINGGPWMIYDHYLAVSLWSPKFNAATATIDKTMVWIRIPSLNLVYYDESVLWALASMVGTPVKVDLHTLRVARGKFARMCVEVDLTKPVVGRVGINGDWYHVQYEGLHIICSQCGCYGHLLKDCGMKSKSSTVEIKDNSGGADGGGGANTTGAETVEKSGVNQGVINDEISINADQSVTENFPDSLHGDWIKVERKKRNKNNKDNARGFDGIPESVNDQHSKNVVLNMVEKLNRQYPVQKGNGTDTSSKNARNKNRFKKKRPRNETAGPSNTPSTASQDIPEQYLHGCYIEAYTAKQGNPISTNSHVGWSNNTKEGSQLIFGPTKTDLYVNQVEVAKQQVNVDSLQHGKDDILSHELEPNKSTNLETHDESNVTGNVKEKDVEPWLLTVVYASPRENERQDTWNLLRQLSTTITGPWLMIGDFNEIAYPEEKKGGTPVDVRKCHNFNNWINDCNLLEVTTAGTRFTWRGPKWNGRDRVFKKLDRVLCNIDWRLKYQEGFAKVLPRVQSDHHPIIVLLEGETNTNRNRPFRFEAAWTSHVDFNNFLHSKWEKDKDIVQILHELMNHLKKWNKETFGNIFNRKKELLKRLNGIQKSSNYGYSNFLENLEKELQDQLAVTLYQEECLWFQKSRSQWVADGDRNTKYYHSKTIVRRRRNKIISLRNEDKTWVDDPEILREMVRNFYVNLFKEEKEVRNPIVSWTTYPTNLEAHHNALSASIQLVECKKALFEMRPYKAPGEDGYPAVFFQQCWNIVADSLFRIKPKLDEIISPYQSSFIPRRSIHHNIIVAQEMVHSMAKMKGNKMFMSIKIDLEKAYDRLNWNFVENCLKEYIFTPTRGIRQGDPLSPYLFVICMDRLSHIIADQVEARYWKPMRAGRYGPQISHLLFADDLLLFAEASIEQAHCIMNCLNLFCEASGQKINSQKTEIYFSKNVDQHLREEILNHTGYTHVINMGKYLGANISPGRATRGKFNSIIDKIQNRLSGWKQQCLSFAGRLTLSKSVLSSIPYYHMQYAKLPKTLCDEMEKIQRSFLWGDTAQSRRPHLVGWDVCCLSKNEGGLGIKRPQHMNDAFLMKMLWNLINKPNDLWCKVLYGKYGRNDDLMVTIHSQSYDSPLWKALTGIWERFHQNIVWQLGNGNKINFWLDRWTPSGKSLFSTTNQSFIDTTLSVREVVNPSGEWNYDFLISNLPSTIALQVLALPAPMDTDGHDSIGWGGTSTRDFTVQSAYVYQSVGGQTFEGDWKALWSWKGPHRIQTFMWMAAHERLLTNYRRSKWGVGISPMCPDCDRDNETTLHVLRDCPKATQIWIRLVPSNQITNFFSLNCRDWIFRNISNQPQGIQSKKWTTTFLVACWHIWTWRNKTIFEDDFQYPTNPTYIILKMVDEIDNCNHNPMNLYHGNTIFIGWKKPQEGWVKLNCDGACKDSLELAGCGGLLRDSDGRWLTGYSR</sequence>
<evidence type="ECO:0000313" key="5">
    <source>
        <dbReference type="EMBL" id="PNY12392.1"/>
    </source>
</evidence>
<name>A0A2K3PAT1_TRIPR</name>
<gene>
    <name evidence="5" type="ORF">L195_g009022</name>
</gene>
<keyword evidence="1" id="KW-0862">Zinc</keyword>
<dbReference type="GO" id="GO:0003676">
    <property type="term" value="F:nucleic acid binding"/>
    <property type="evidence" value="ECO:0007669"/>
    <property type="project" value="InterPro"/>
</dbReference>
<comment type="caution">
    <text evidence="5">The sequence shown here is derived from an EMBL/GenBank/DDBJ whole genome shotgun (WGS) entry which is preliminary data.</text>
</comment>
<organism evidence="5 6">
    <name type="scientific">Trifolium pratense</name>
    <name type="common">Red clover</name>
    <dbReference type="NCBI Taxonomy" id="57577"/>
    <lineage>
        <taxon>Eukaryota</taxon>
        <taxon>Viridiplantae</taxon>
        <taxon>Streptophyta</taxon>
        <taxon>Embryophyta</taxon>
        <taxon>Tracheophyta</taxon>
        <taxon>Spermatophyta</taxon>
        <taxon>Magnoliopsida</taxon>
        <taxon>eudicotyledons</taxon>
        <taxon>Gunneridae</taxon>
        <taxon>Pentapetalae</taxon>
        <taxon>rosids</taxon>
        <taxon>fabids</taxon>
        <taxon>Fabales</taxon>
        <taxon>Fabaceae</taxon>
        <taxon>Papilionoideae</taxon>
        <taxon>50 kb inversion clade</taxon>
        <taxon>NPAAA clade</taxon>
        <taxon>Hologalegina</taxon>
        <taxon>IRL clade</taxon>
        <taxon>Trifolieae</taxon>
        <taxon>Trifolium</taxon>
    </lineage>
</organism>
<evidence type="ECO:0000259" key="4">
    <source>
        <dbReference type="PROSITE" id="PS50878"/>
    </source>
</evidence>
<evidence type="ECO:0000256" key="1">
    <source>
        <dbReference type="PROSITE-ProRule" id="PRU00047"/>
    </source>
</evidence>
<dbReference type="PANTHER" id="PTHR33116">
    <property type="entry name" value="REVERSE TRANSCRIPTASE ZINC-BINDING DOMAIN-CONTAINING PROTEIN-RELATED-RELATED"/>
    <property type="match status" value="1"/>
</dbReference>
<feature type="compositionally biased region" description="Basic residues" evidence="2">
    <location>
        <begin position="402"/>
        <end position="413"/>
    </location>
</feature>